<dbReference type="SUPFAM" id="SSF52540">
    <property type="entry name" value="P-loop containing nucleoside triphosphate hydrolases"/>
    <property type="match status" value="1"/>
</dbReference>
<dbReference type="EMBL" id="LILB01000001">
    <property type="protein sequence ID" value="KOO51708.1"/>
    <property type="molecule type" value="Genomic_DNA"/>
</dbReference>
<organism evidence="1 2">
    <name type="scientific">Viridibacillus arvi</name>
    <dbReference type="NCBI Taxonomy" id="263475"/>
    <lineage>
        <taxon>Bacteria</taxon>
        <taxon>Bacillati</taxon>
        <taxon>Bacillota</taxon>
        <taxon>Bacilli</taxon>
        <taxon>Bacillales</taxon>
        <taxon>Caryophanaceae</taxon>
        <taxon>Viridibacillus</taxon>
    </lineage>
</organism>
<dbReference type="InterPro" id="IPR027417">
    <property type="entry name" value="P-loop_NTPase"/>
</dbReference>
<accession>A0A0M0LLW4</accession>
<dbReference type="AlphaFoldDB" id="A0A0M0LLW4"/>
<dbReference type="PATRIC" id="fig|263475.3.peg.1282"/>
<protein>
    <recommendedName>
        <fullName evidence="3">AAA domain-containing protein</fullName>
    </recommendedName>
</protein>
<dbReference type="Gene3D" id="3.40.50.300">
    <property type="entry name" value="P-loop containing nucleotide triphosphate hydrolases"/>
    <property type="match status" value="1"/>
</dbReference>
<name>A0A0M0LLW4_9BACL</name>
<reference evidence="2" key="1">
    <citation type="submission" date="2015-08" db="EMBL/GenBank/DDBJ databases">
        <title>Fjat-10028 dsm 16317.</title>
        <authorList>
            <person name="Liu B."/>
            <person name="Wang J."/>
            <person name="Zhu Y."/>
            <person name="Liu G."/>
            <person name="Chen Q."/>
            <person name="Chen Z."/>
            <person name="Lan J."/>
            <person name="Che J."/>
            <person name="Ge C."/>
            <person name="Shi H."/>
            <person name="Pan Z."/>
            <person name="Liu X."/>
        </authorList>
    </citation>
    <scope>NUCLEOTIDE SEQUENCE [LARGE SCALE GENOMIC DNA]</scope>
    <source>
        <strain evidence="2">DSM 16317</strain>
    </source>
</reference>
<sequence>MNLKSLNVGNFLNFERVSIDLTNQNGVFGMNDVGKTNLLFAIRFLLDRVISKNGFRESDYFKNVIDRVIRIT</sequence>
<dbReference type="RefSeq" id="WP_053415863.1">
    <property type="nucleotide sequence ID" value="NZ_LILB01000001.1"/>
</dbReference>
<dbReference type="Proteomes" id="UP000036867">
    <property type="component" value="Unassembled WGS sequence"/>
</dbReference>
<proteinExistence type="predicted"/>
<dbReference type="STRING" id="263475.AMD00_04435"/>
<gene>
    <name evidence="1" type="ORF">AMD00_04435</name>
</gene>
<comment type="caution">
    <text evidence="1">The sequence shown here is derived from an EMBL/GenBank/DDBJ whole genome shotgun (WGS) entry which is preliminary data.</text>
</comment>
<evidence type="ECO:0008006" key="3">
    <source>
        <dbReference type="Google" id="ProtNLM"/>
    </source>
</evidence>
<dbReference type="Pfam" id="PF11398">
    <property type="entry name" value="DUF2813"/>
    <property type="match status" value="1"/>
</dbReference>
<evidence type="ECO:0000313" key="1">
    <source>
        <dbReference type="EMBL" id="KOO51708.1"/>
    </source>
</evidence>
<evidence type="ECO:0000313" key="2">
    <source>
        <dbReference type="Proteomes" id="UP000036867"/>
    </source>
</evidence>
<dbReference type="GeneID" id="301135350"/>
<keyword evidence="2" id="KW-1185">Reference proteome</keyword>
<dbReference type="InterPro" id="IPR022602">
    <property type="entry name" value="DUF2813"/>
</dbReference>